<dbReference type="EMBL" id="LUCH01001724">
    <property type="protein sequence ID" value="KAF5402576.1"/>
    <property type="molecule type" value="Genomic_DNA"/>
</dbReference>
<feature type="domain" description="MAM" evidence="1">
    <location>
        <begin position="91"/>
        <end position="177"/>
    </location>
</feature>
<dbReference type="Gene3D" id="2.60.120.200">
    <property type="match status" value="2"/>
</dbReference>
<dbReference type="InterPro" id="IPR000998">
    <property type="entry name" value="MAM_dom"/>
</dbReference>
<gene>
    <name evidence="2" type="ORF">PHET_04216</name>
</gene>
<sequence length="650" mass="72242">MCLSLPDWMRVAPTAGEPLTARLWSPPIGAGSQQGVNTVVGSGTIRLPQCLTLSYLISYGKLRLSENSVIMETRQQRNEEKAQGNFPNSLLTCTFENPLNAFCGWRDDVNDWSGRWQLTPRPTGQFGKELCVGFINSPDFPEDTQLGLTARLWSPLIRLKKLTSSEEPKCLRLFYKIAWTHPTVPVMSSTSFPKLSLLMRRHGLKVTCCPSDYSVSWKFHDFNEPVSWGAHSKPVGDYPSSFGLSERGPPTKLDCDFSRSLCLWTNDQNNWPTNWAFSEPHVQSGRPKSLCLVAKSMGGSRSDLTARLFGPLLTATNSARCLRLTYAIQPNSVQAGPKLALLRRQMGRNGCVSRVNWLIPLSLRIAYLSELIATSVMVLATSFHGFSAPGMLDSIKPTLDCNFTGTTCYWANDPNNWPVNWMILQAVPNDVPKETAVCLDSKSIFPTHGDMDVSGRLFGPLVSSVNSPQCLQLHYRLVVGLPSEDVLTLSVAKLSGRRPSLALLPYSVDEPVTITDSADELRLLDCNFENQEARFCHWSVDPRDSHVVWSVDRQTDVDQSIACLRPLIPIGRRTRVLAHQEQDGPLTGRLWSRSAVLTDLVGDVHSSSVARCIRFAYRLQLTSGPHSLGTLQDRTDLVFPKLSLLRHSSG</sequence>
<dbReference type="PROSITE" id="PS50060">
    <property type="entry name" value="MAM_2"/>
    <property type="match status" value="1"/>
</dbReference>
<reference evidence="2" key="1">
    <citation type="submission" date="2019-05" db="EMBL/GenBank/DDBJ databases">
        <title>Annotation for the trematode Paragonimus heterotremus.</title>
        <authorList>
            <person name="Choi Y.-J."/>
        </authorList>
    </citation>
    <scope>NUCLEOTIDE SEQUENCE</scope>
    <source>
        <strain evidence="2">LC</strain>
    </source>
</reference>
<evidence type="ECO:0000313" key="2">
    <source>
        <dbReference type="EMBL" id="KAF5402576.1"/>
    </source>
</evidence>
<dbReference type="AlphaFoldDB" id="A0A8J4WIW1"/>
<evidence type="ECO:0000313" key="3">
    <source>
        <dbReference type="Proteomes" id="UP000748531"/>
    </source>
</evidence>
<name>A0A8J4WIW1_9TREM</name>
<dbReference type="GO" id="GO:0016020">
    <property type="term" value="C:membrane"/>
    <property type="evidence" value="ECO:0007669"/>
    <property type="project" value="InterPro"/>
</dbReference>
<evidence type="ECO:0000259" key="1">
    <source>
        <dbReference type="PROSITE" id="PS50060"/>
    </source>
</evidence>
<dbReference type="OrthoDB" id="6288645at2759"/>
<keyword evidence="3" id="KW-1185">Reference proteome</keyword>
<protein>
    <recommendedName>
        <fullName evidence="1">MAM domain-containing protein</fullName>
    </recommendedName>
</protein>
<proteinExistence type="predicted"/>
<comment type="caution">
    <text evidence="2">The sequence shown here is derived from an EMBL/GenBank/DDBJ whole genome shotgun (WGS) entry which is preliminary data.</text>
</comment>
<dbReference type="Proteomes" id="UP000748531">
    <property type="component" value="Unassembled WGS sequence"/>
</dbReference>
<accession>A0A8J4WIW1</accession>
<organism evidence="2 3">
    <name type="scientific">Paragonimus heterotremus</name>
    <dbReference type="NCBI Taxonomy" id="100268"/>
    <lineage>
        <taxon>Eukaryota</taxon>
        <taxon>Metazoa</taxon>
        <taxon>Spiralia</taxon>
        <taxon>Lophotrochozoa</taxon>
        <taxon>Platyhelminthes</taxon>
        <taxon>Trematoda</taxon>
        <taxon>Digenea</taxon>
        <taxon>Plagiorchiida</taxon>
        <taxon>Troglotremata</taxon>
        <taxon>Troglotrematidae</taxon>
        <taxon>Paragonimus</taxon>
    </lineage>
</organism>